<evidence type="ECO:0000256" key="2">
    <source>
        <dbReference type="ARBA" id="ARBA00023315"/>
    </source>
</evidence>
<evidence type="ECO:0000313" key="3">
    <source>
        <dbReference type="Ensembl" id="ENSCPRP00005014259.1"/>
    </source>
</evidence>
<dbReference type="PANTHER" id="PTHR10545:SF63">
    <property type="entry name" value="SPERMIDINE_SPERMINE N(1)-ACETYLTRANSFERASE-LIKE PROTEIN 1"/>
    <property type="match status" value="1"/>
</dbReference>
<keyword evidence="1" id="KW-0808">Transferase</keyword>
<dbReference type="InterPro" id="IPR016181">
    <property type="entry name" value="Acyl_CoA_acyltransferase"/>
</dbReference>
<dbReference type="SUPFAM" id="SSF55729">
    <property type="entry name" value="Acyl-CoA N-acyltransferases (Nat)"/>
    <property type="match status" value="1"/>
</dbReference>
<organism evidence="3 4">
    <name type="scientific">Crocodylus porosus</name>
    <name type="common">Saltwater crocodile</name>
    <name type="synonym">Estuarine crocodile</name>
    <dbReference type="NCBI Taxonomy" id="8502"/>
    <lineage>
        <taxon>Eukaryota</taxon>
        <taxon>Metazoa</taxon>
        <taxon>Chordata</taxon>
        <taxon>Craniata</taxon>
        <taxon>Vertebrata</taxon>
        <taxon>Euteleostomi</taxon>
        <taxon>Archelosauria</taxon>
        <taxon>Archosauria</taxon>
        <taxon>Crocodylia</taxon>
        <taxon>Longirostres</taxon>
        <taxon>Crocodylidae</taxon>
        <taxon>Crocodylus</taxon>
    </lineage>
</organism>
<keyword evidence="4" id="KW-1185">Reference proteome</keyword>
<dbReference type="OMA" id="CASSYMF"/>
<dbReference type="AlphaFoldDB" id="A0A7M4FXG3"/>
<name>A0A7M4FXG3_CROPO</name>
<evidence type="ECO:0000313" key="4">
    <source>
        <dbReference type="Proteomes" id="UP000594220"/>
    </source>
</evidence>
<dbReference type="GO" id="GO:0019809">
    <property type="term" value="F:spermidine binding"/>
    <property type="evidence" value="ECO:0007669"/>
    <property type="project" value="TreeGrafter"/>
</dbReference>
<dbReference type="Proteomes" id="UP000594220">
    <property type="component" value="Unplaced"/>
</dbReference>
<dbReference type="PANTHER" id="PTHR10545">
    <property type="entry name" value="DIAMINE N-ACETYLTRANSFERASE"/>
    <property type="match status" value="1"/>
</dbReference>
<sequence>MSCFRIRAAGPQDCPEILRLIKELAAYENMPNAVTLTETDLLEDGFREHPLYYCLIAEVPKEGQAGSKLNIHVMIIFNNCRNNDIHANIAV</sequence>
<evidence type="ECO:0008006" key="5">
    <source>
        <dbReference type="Google" id="ProtNLM"/>
    </source>
</evidence>
<dbReference type="Gene3D" id="3.40.630.30">
    <property type="match status" value="1"/>
</dbReference>
<dbReference type="Ensembl" id="ENSCPRT00005016750.1">
    <property type="protein sequence ID" value="ENSCPRP00005014259.1"/>
    <property type="gene ID" value="ENSCPRG00005010043.1"/>
</dbReference>
<dbReference type="GO" id="GO:0032918">
    <property type="term" value="P:spermidine acetylation"/>
    <property type="evidence" value="ECO:0007669"/>
    <property type="project" value="TreeGrafter"/>
</dbReference>
<dbReference type="GeneTree" id="ENSGT00950000183121"/>
<dbReference type="GO" id="GO:0004145">
    <property type="term" value="F:diamine N-acetyltransferase activity"/>
    <property type="evidence" value="ECO:0007669"/>
    <property type="project" value="TreeGrafter"/>
</dbReference>
<proteinExistence type="predicted"/>
<reference evidence="3" key="2">
    <citation type="submission" date="2025-09" db="UniProtKB">
        <authorList>
            <consortium name="Ensembl"/>
        </authorList>
    </citation>
    <scope>IDENTIFICATION</scope>
</reference>
<protein>
    <recommendedName>
        <fullName evidence="5">Spermidine/spermine N1-acetyltransferase 1</fullName>
    </recommendedName>
</protein>
<dbReference type="InterPro" id="IPR051016">
    <property type="entry name" value="Diverse_Substrate_AcTransf"/>
</dbReference>
<reference evidence="3" key="1">
    <citation type="submission" date="2025-08" db="UniProtKB">
        <authorList>
            <consortium name="Ensembl"/>
        </authorList>
    </citation>
    <scope>IDENTIFICATION</scope>
</reference>
<accession>A0A7M4FXG3</accession>
<keyword evidence="2" id="KW-0012">Acyltransferase</keyword>
<evidence type="ECO:0000256" key="1">
    <source>
        <dbReference type="ARBA" id="ARBA00022679"/>
    </source>
</evidence>